<dbReference type="Proteomes" id="UP001153331">
    <property type="component" value="Unassembled WGS sequence"/>
</dbReference>
<organism evidence="1 2">
    <name type="scientific">Boeremia exigua</name>
    <dbReference type="NCBI Taxonomy" id="749465"/>
    <lineage>
        <taxon>Eukaryota</taxon>
        <taxon>Fungi</taxon>
        <taxon>Dikarya</taxon>
        <taxon>Ascomycota</taxon>
        <taxon>Pezizomycotina</taxon>
        <taxon>Dothideomycetes</taxon>
        <taxon>Pleosporomycetidae</taxon>
        <taxon>Pleosporales</taxon>
        <taxon>Pleosporineae</taxon>
        <taxon>Didymellaceae</taxon>
        <taxon>Boeremia</taxon>
    </lineage>
</organism>
<evidence type="ECO:0000313" key="2">
    <source>
        <dbReference type="Proteomes" id="UP001153331"/>
    </source>
</evidence>
<dbReference type="EMBL" id="JAPHNI010000278">
    <property type="protein sequence ID" value="KAJ8113065.1"/>
    <property type="molecule type" value="Genomic_DNA"/>
</dbReference>
<name>A0ACC2ID19_9PLEO</name>
<reference evidence="1" key="1">
    <citation type="submission" date="2022-11" db="EMBL/GenBank/DDBJ databases">
        <title>Genome Sequence of Boeremia exigua.</title>
        <authorList>
            <person name="Buettner E."/>
        </authorList>
    </citation>
    <scope>NUCLEOTIDE SEQUENCE</scope>
    <source>
        <strain evidence="1">CU02</strain>
    </source>
</reference>
<keyword evidence="2" id="KW-1185">Reference proteome</keyword>
<sequence>MSAPATPNGGTRNTSELVTSGRISKNPKACEECRRRKQKCDGGMPCSLCTKRNSQCSYRSYIRQRGGRASSTYQDTPVAARVADQPETINQAPAPAPTIEHEDRSSASLPKSMPPRLAIFNNIRATQDTSRGRTEIFYGASSPFSVLQHLDAHLPTQEVPAVHPDPALTDVHNGDRSIRSYNYQNIVFDHLSDPTLSTSGFDLITYASAKIALRTFLVTACPRLPFLDSSNLCANFEKLYSMNDDASVSTADRALVVAALGLGAFPLPDLPHRQILLAQARAEAVNIMYDINTKTVQATLMLAQLEFETGSPNICYLHLGGAIRKAFTAGVHRSDDIESKQTMRALYCNESLICFMLGRHPSLTDHDIVFPQTQDASPMAYFIRLCSIVRSAHQIYHLDDTVVADLTAAEDVQQQLCEFAIALKDNTRLEIGGQLYALAGEDLAWHITLSYVFNGTRLLLFRPFLLLCLELKRRGMRDIRRERNGGVEMAVVYEAASHSVRSAQDIISLCDSLFSLNIGIEGLYNHGFYLESACFVLALAAVHHSSRLPPHSFEKLCTGLQLLRQLGSHEPVRSTSAAVEQMIDRIRVLTGRPASSTQLIFSNEQSSFGSEVSPNLNMESIVSPEEMTALGSFQGTLTPVGWDLELSDLWSMVDCNVGFPFVDTMSTTMSGL</sequence>
<accession>A0ACC2ID19</accession>
<proteinExistence type="predicted"/>
<gene>
    <name evidence="1" type="ORF">OPT61_g4725</name>
</gene>
<evidence type="ECO:0000313" key="1">
    <source>
        <dbReference type="EMBL" id="KAJ8113065.1"/>
    </source>
</evidence>
<comment type="caution">
    <text evidence="1">The sequence shown here is derived from an EMBL/GenBank/DDBJ whole genome shotgun (WGS) entry which is preliminary data.</text>
</comment>
<protein>
    <submittedName>
        <fullName evidence="1">Uncharacterized protein</fullName>
    </submittedName>
</protein>